<organism evidence="1 2">
    <name type="scientific">Mariniradius saccharolyticus AK6</name>
    <dbReference type="NCBI Taxonomy" id="1239962"/>
    <lineage>
        <taxon>Bacteria</taxon>
        <taxon>Pseudomonadati</taxon>
        <taxon>Bacteroidota</taxon>
        <taxon>Cytophagia</taxon>
        <taxon>Cytophagales</taxon>
        <taxon>Cyclobacteriaceae</taxon>
        <taxon>Mariniradius</taxon>
    </lineage>
</organism>
<protein>
    <submittedName>
        <fullName evidence="1">Uncharacterized protein</fullName>
    </submittedName>
</protein>
<dbReference type="AlphaFoldDB" id="M7XAX9"/>
<evidence type="ECO:0000313" key="2">
    <source>
        <dbReference type="Proteomes" id="UP000010953"/>
    </source>
</evidence>
<dbReference type="InParanoid" id="M7XAX9"/>
<proteinExistence type="predicted"/>
<gene>
    <name evidence="1" type="ORF">C943_01624</name>
</gene>
<dbReference type="Proteomes" id="UP000010953">
    <property type="component" value="Unassembled WGS sequence"/>
</dbReference>
<reference evidence="1" key="1">
    <citation type="submission" date="2013-01" db="EMBL/GenBank/DDBJ databases">
        <title>Genome assembly of Mariniradius saccharolyticus AK6.</title>
        <authorList>
            <person name="Vaidya B."/>
            <person name="Khatri I."/>
            <person name="Tanuku N.R.S."/>
            <person name="Subramanian S."/>
            <person name="Pinnaka A."/>
        </authorList>
    </citation>
    <scope>NUCLEOTIDE SEQUENCE [LARGE SCALE GENOMIC DNA]</scope>
    <source>
        <strain evidence="1">AK6</strain>
    </source>
</reference>
<keyword evidence="2" id="KW-1185">Reference proteome</keyword>
<dbReference type="EMBL" id="AMZY02000015">
    <property type="protein sequence ID" value="EMS32059.1"/>
    <property type="molecule type" value="Genomic_DNA"/>
</dbReference>
<accession>M7XAX9</accession>
<name>M7XAX9_9BACT</name>
<evidence type="ECO:0000313" key="1">
    <source>
        <dbReference type="EMBL" id="EMS32059.1"/>
    </source>
</evidence>
<comment type="caution">
    <text evidence="1">The sequence shown here is derived from an EMBL/GenBank/DDBJ whole genome shotgun (WGS) entry which is preliminary data.</text>
</comment>
<sequence length="41" mass="4788">MRSGFFSCCQNDHGTGFKLFKNQFEQENHAMNCFNGTIERL</sequence>